<dbReference type="GO" id="GO:0031523">
    <property type="term" value="C:Myb complex"/>
    <property type="evidence" value="ECO:0007669"/>
    <property type="project" value="TreeGrafter"/>
</dbReference>
<dbReference type="Proteomes" id="UP001151699">
    <property type="component" value="Chromosome A"/>
</dbReference>
<dbReference type="EMBL" id="WJQU01000001">
    <property type="protein sequence ID" value="KAJ6646610.1"/>
    <property type="molecule type" value="Genomic_DNA"/>
</dbReference>
<dbReference type="AlphaFoldDB" id="A0A9Q0S7T6"/>
<feature type="region of interest" description="Disordered" evidence="1">
    <location>
        <begin position="1"/>
        <end position="65"/>
    </location>
</feature>
<reference evidence="2" key="1">
    <citation type="submission" date="2022-07" db="EMBL/GenBank/DDBJ databases">
        <authorList>
            <person name="Trinca V."/>
            <person name="Uliana J.V.C."/>
            <person name="Torres T.T."/>
            <person name="Ward R.J."/>
            <person name="Monesi N."/>
        </authorList>
    </citation>
    <scope>NUCLEOTIDE SEQUENCE</scope>
    <source>
        <strain evidence="2">HSMRA1968</strain>
        <tissue evidence="2">Whole embryos</tissue>
    </source>
</reference>
<protein>
    <submittedName>
        <fullName evidence="2">Protein lin-37 like</fullName>
    </submittedName>
</protein>
<dbReference type="Pfam" id="PF15306">
    <property type="entry name" value="LIN37"/>
    <property type="match status" value="1"/>
</dbReference>
<dbReference type="GO" id="GO:0017053">
    <property type="term" value="C:transcription repressor complex"/>
    <property type="evidence" value="ECO:0007669"/>
    <property type="project" value="InterPro"/>
</dbReference>
<dbReference type="GO" id="GO:0000122">
    <property type="term" value="P:negative regulation of transcription by RNA polymerase II"/>
    <property type="evidence" value="ECO:0007669"/>
    <property type="project" value="TreeGrafter"/>
</dbReference>
<evidence type="ECO:0000313" key="2">
    <source>
        <dbReference type="EMBL" id="KAJ6646610.1"/>
    </source>
</evidence>
<evidence type="ECO:0000256" key="1">
    <source>
        <dbReference type="SAM" id="MobiDB-lite"/>
    </source>
</evidence>
<dbReference type="PANTHER" id="PTHR31336:SF3">
    <property type="entry name" value="PROTEIN LIN-37 HOMOLOG"/>
    <property type="match status" value="1"/>
</dbReference>
<dbReference type="InterPro" id="IPR028226">
    <property type="entry name" value="LIN37"/>
</dbReference>
<dbReference type="OrthoDB" id="6287771at2759"/>
<comment type="caution">
    <text evidence="2">The sequence shown here is derived from an EMBL/GenBank/DDBJ whole genome shotgun (WGS) entry which is preliminary data.</text>
</comment>
<evidence type="ECO:0000313" key="3">
    <source>
        <dbReference type="Proteomes" id="UP001151699"/>
    </source>
</evidence>
<organism evidence="2 3">
    <name type="scientific">Pseudolycoriella hygida</name>
    <dbReference type="NCBI Taxonomy" id="35572"/>
    <lineage>
        <taxon>Eukaryota</taxon>
        <taxon>Metazoa</taxon>
        <taxon>Ecdysozoa</taxon>
        <taxon>Arthropoda</taxon>
        <taxon>Hexapoda</taxon>
        <taxon>Insecta</taxon>
        <taxon>Pterygota</taxon>
        <taxon>Neoptera</taxon>
        <taxon>Endopterygota</taxon>
        <taxon>Diptera</taxon>
        <taxon>Nematocera</taxon>
        <taxon>Sciaroidea</taxon>
        <taxon>Sciaridae</taxon>
        <taxon>Pseudolycoriella</taxon>
    </lineage>
</organism>
<name>A0A9Q0S7T6_9DIPT</name>
<sequence length="225" mass="25525">MKNTPKRRGTDVQTARGRLTGALKVAVAPPSDDDDGTDSSLPARGRPPLRPRKGDTSRQMSNQTVPLHQSYIMKLFDRSVDLARYNQNSPLYPICRAWMQNQPRSGKVLSKSKKNSSARKRVAMPDIIKDLKSGEITEIQAMPAGNDKPKIQRIPSPLHFQKESSRDNINLDYDLDDPVISLDDLIADLKCKGRMVRRKWQAQSKAYHNDRFPLSCKVLEEIFKQ</sequence>
<dbReference type="PANTHER" id="PTHR31336">
    <property type="entry name" value="LIN37 HOMOLOG"/>
    <property type="match status" value="1"/>
</dbReference>
<proteinExistence type="predicted"/>
<keyword evidence="3" id="KW-1185">Reference proteome</keyword>
<accession>A0A9Q0S7T6</accession>
<gene>
    <name evidence="2" type="primary">LIN37</name>
    <name evidence="2" type="ORF">Bhyg_01823</name>
</gene>